<dbReference type="GO" id="GO:0016829">
    <property type="term" value="F:lyase activity"/>
    <property type="evidence" value="ECO:0007669"/>
    <property type="project" value="UniProtKB-KW"/>
</dbReference>
<protein>
    <submittedName>
        <fullName evidence="8">Uncharacterized protein</fullName>
    </submittedName>
</protein>
<evidence type="ECO:0000256" key="1">
    <source>
        <dbReference type="ARBA" id="ARBA00001966"/>
    </source>
</evidence>
<evidence type="ECO:0000313" key="8">
    <source>
        <dbReference type="EMBL" id="SHI38669.1"/>
    </source>
</evidence>
<dbReference type="SUPFAM" id="SSF53850">
    <property type="entry name" value="Periplasmic binding protein-like II"/>
    <property type="match status" value="1"/>
</dbReference>
<dbReference type="Gene3D" id="3.20.20.70">
    <property type="entry name" value="Aldolase class I"/>
    <property type="match status" value="1"/>
</dbReference>
<evidence type="ECO:0000256" key="4">
    <source>
        <dbReference type="ARBA" id="ARBA00022723"/>
    </source>
</evidence>
<evidence type="ECO:0000256" key="6">
    <source>
        <dbReference type="ARBA" id="ARBA00023014"/>
    </source>
</evidence>
<dbReference type="GO" id="GO:0046872">
    <property type="term" value="F:metal ion binding"/>
    <property type="evidence" value="ECO:0007669"/>
    <property type="project" value="UniProtKB-KW"/>
</dbReference>
<name>A0A1M6AQ69_9FIRM</name>
<dbReference type="SUPFAM" id="SSF102114">
    <property type="entry name" value="Radical SAM enzymes"/>
    <property type="match status" value="1"/>
</dbReference>
<dbReference type="GO" id="GO:0051539">
    <property type="term" value="F:4 iron, 4 sulfur cluster binding"/>
    <property type="evidence" value="ECO:0007669"/>
    <property type="project" value="UniProtKB-KW"/>
</dbReference>
<gene>
    <name evidence="8" type="ORF">SAMN05444373_1001125</name>
</gene>
<dbReference type="AlphaFoldDB" id="A0A1M6AQ69"/>
<evidence type="ECO:0000256" key="3">
    <source>
        <dbReference type="ARBA" id="ARBA00022691"/>
    </source>
</evidence>
<dbReference type="PANTHER" id="PTHR43787">
    <property type="entry name" value="FEMO COFACTOR BIOSYNTHESIS PROTEIN NIFB-RELATED"/>
    <property type="match status" value="1"/>
</dbReference>
<comment type="cofactor">
    <cofactor evidence="1">
        <name>[4Fe-4S] cluster</name>
        <dbReference type="ChEBI" id="CHEBI:49883"/>
    </cofactor>
</comment>
<keyword evidence="2" id="KW-0004">4Fe-4S</keyword>
<keyword evidence="3" id="KW-0949">S-adenosyl-L-methionine</keyword>
<reference evidence="8 9" key="1">
    <citation type="submission" date="2016-11" db="EMBL/GenBank/DDBJ databases">
        <authorList>
            <person name="Varghese N."/>
            <person name="Submissions S."/>
        </authorList>
    </citation>
    <scope>NUCLEOTIDE SEQUENCE [LARGE SCALE GENOMIC DNA]</scope>
    <source>
        <strain evidence="8 9">DSM 19027</strain>
    </source>
</reference>
<dbReference type="PANTHER" id="PTHR43787:SF13">
    <property type="entry name" value="FEMO COFACTOR BIOSYNTHESIS PROTEIN NIFB"/>
    <property type="match status" value="1"/>
</dbReference>
<dbReference type="Gene3D" id="3.40.190.10">
    <property type="entry name" value="Periplasmic binding protein-like II"/>
    <property type="match status" value="1"/>
</dbReference>
<dbReference type="Proteomes" id="UP000324781">
    <property type="component" value="Unassembled WGS sequence"/>
</dbReference>
<dbReference type="InterPro" id="IPR058240">
    <property type="entry name" value="rSAM_sf"/>
</dbReference>
<dbReference type="InterPro" id="IPR000385">
    <property type="entry name" value="MoaA_NifB_PqqE_Fe-S-bd_CS"/>
</dbReference>
<dbReference type="RefSeq" id="WP_207706776.1">
    <property type="nucleotide sequence ID" value="NZ_FQZP01000001.1"/>
</dbReference>
<dbReference type="EMBL" id="FQZP01000001">
    <property type="protein sequence ID" value="SHI38669.1"/>
    <property type="molecule type" value="Genomic_DNA"/>
</dbReference>
<keyword evidence="4" id="KW-0479">Metal-binding</keyword>
<keyword evidence="7" id="KW-0456">Lyase</keyword>
<dbReference type="InterPro" id="IPR013785">
    <property type="entry name" value="Aldolase_TIM"/>
</dbReference>
<evidence type="ECO:0000313" key="9">
    <source>
        <dbReference type="Proteomes" id="UP000324781"/>
    </source>
</evidence>
<evidence type="ECO:0000256" key="7">
    <source>
        <dbReference type="ARBA" id="ARBA00023239"/>
    </source>
</evidence>
<dbReference type="PROSITE" id="PS01305">
    <property type="entry name" value="MOAA_NIFB_PQQE"/>
    <property type="match status" value="1"/>
</dbReference>
<evidence type="ECO:0000256" key="5">
    <source>
        <dbReference type="ARBA" id="ARBA00023004"/>
    </source>
</evidence>
<keyword evidence="6" id="KW-0411">Iron-sulfur</keyword>
<keyword evidence="5" id="KW-0408">Iron</keyword>
<sequence length="248" mass="27883">MACFEAKVDTRFEKISNLHPCFSGGANMSRGRVHLPVSPACNIQCRFCKRIFNKSEQRPGVAGRLLTPEQAAQLVDKALTLCPEITVVGIAGPGDTLATTHALETFRLVHRRHPELENNFTVIFDSAIDEPYKDQYCCSAYVRENIAREYPEIAAKYTRAMQKASAWVQENKDETARIQVENKWVAGDAKINAEVLKTFNYIPSYSQAYDMFGLLAEQLQKVGMLEADVDTKALPQNSFVKLDNIPYQ</sequence>
<accession>A0A1M6AQ69</accession>
<keyword evidence="9" id="KW-1185">Reference proteome</keyword>
<evidence type="ECO:0000256" key="2">
    <source>
        <dbReference type="ARBA" id="ARBA00022485"/>
    </source>
</evidence>
<proteinExistence type="predicted"/>
<organism evidence="8 9">
    <name type="scientific">Thermoclostridium caenicola</name>
    <dbReference type="NCBI Taxonomy" id="659425"/>
    <lineage>
        <taxon>Bacteria</taxon>
        <taxon>Bacillati</taxon>
        <taxon>Bacillota</taxon>
        <taxon>Clostridia</taxon>
        <taxon>Eubacteriales</taxon>
        <taxon>Oscillospiraceae</taxon>
        <taxon>Thermoclostridium</taxon>
    </lineage>
</organism>